<feature type="signal peptide" evidence="1">
    <location>
        <begin position="1"/>
        <end position="21"/>
    </location>
</feature>
<sequence length="120" mass="14057">MKLLSLFAILLLLNLFVSTNSFRLDCCRCGKWVKHTGLLARVWTMYTMQARYGQLQVLRLRVRGLSCRLQVLVQRQILSRAFYSLTPSSRYIIRLRDPKVKTSEHKAYQDEVLRSCTKST</sequence>
<name>A0A9W3CAU4_RAPSA</name>
<feature type="chain" id="PRO_5040909699" evidence="1">
    <location>
        <begin position="22"/>
        <end position="120"/>
    </location>
</feature>
<accession>A0A9W3CAU4</accession>
<protein>
    <submittedName>
        <fullName evidence="3">Uncharacterized protein LOC108841083</fullName>
    </submittedName>
</protein>
<organism evidence="2 3">
    <name type="scientific">Raphanus sativus</name>
    <name type="common">Radish</name>
    <name type="synonym">Raphanus raphanistrum var. sativus</name>
    <dbReference type="NCBI Taxonomy" id="3726"/>
    <lineage>
        <taxon>Eukaryota</taxon>
        <taxon>Viridiplantae</taxon>
        <taxon>Streptophyta</taxon>
        <taxon>Embryophyta</taxon>
        <taxon>Tracheophyta</taxon>
        <taxon>Spermatophyta</taxon>
        <taxon>Magnoliopsida</taxon>
        <taxon>eudicotyledons</taxon>
        <taxon>Gunneridae</taxon>
        <taxon>Pentapetalae</taxon>
        <taxon>rosids</taxon>
        <taxon>malvids</taxon>
        <taxon>Brassicales</taxon>
        <taxon>Brassicaceae</taxon>
        <taxon>Brassiceae</taxon>
        <taxon>Raphanus</taxon>
    </lineage>
</organism>
<proteinExistence type="predicted"/>
<reference evidence="3" key="2">
    <citation type="submission" date="2025-08" db="UniProtKB">
        <authorList>
            <consortium name="RefSeq"/>
        </authorList>
    </citation>
    <scope>IDENTIFICATION</scope>
    <source>
        <tissue evidence="3">Leaf</tissue>
    </source>
</reference>
<keyword evidence="1" id="KW-0732">Signal</keyword>
<dbReference type="GeneID" id="108841083"/>
<keyword evidence="2" id="KW-1185">Reference proteome</keyword>
<reference evidence="2" key="1">
    <citation type="journal article" date="2019" name="Database">
        <title>The radish genome database (RadishGD): an integrated information resource for radish genomics.</title>
        <authorList>
            <person name="Yu H.J."/>
            <person name="Baek S."/>
            <person name="Lee Y.J."/>
            <person name="Cho A."/>
            <person name="Mun J.H."/>
        </authorList>
    </citation>
    <scope>NUCLEOTIDE SEQUENCE [LARGE SCALE GENOMIC DNA]</scope>
    <source>
        <strain evidence="2">cv. WK10039</strain>
    </source>
</reference>
<evidence type="ECO:0000313" key="3">
    <source>
        <dbReference type="RefSeq" id="XP_056848593.1"/>
    </source>
</evidence>
<evidence type="ECO:0000256" key="1">
    <source>
        <dbReference type="SAM" id="SignalP"/>
    </source>
</evidence>
<dbReference type="AlphaFoldDB" id="A0A9W3CAU4"/>
<dbReference type="Proteomes" id="UP000504610">
    <property type="component" value="Chromosome 2"/>
</dbReference>
<dbReference type="KEGG" id="rsz:108841083"/>
<evidence type="ECO:0000313" key="2">
    <source>
        <dbReference type="Proteomes" id="UP000504610"/>
    </source>
</evidence>
<dbReference type="RefSeq" id="XP_056848593.1">
    <property type="nucleotide sequence ID" value="XM_056992613.1"/>
</dbReference>
<gene>
    <name evidence="3" type="primary">LOC108841083</name>
</gene>